<dbReference type="InterPro" id="IPR028973">
    <property type="entry name" value="PhnB-like"/>
</dbReference>
<dbReference type="SUPFAM" id="SSF54593">
    <property type="entry name" value="Glyoxalase/Bleomycin resistance protein/Dihydroxybiphenyl dioxygenase"/>
    <property type="match status" value="1"/>
</dbReference>
<evidence type="ECO:0000259" key="1">
    <source>
        <dbReference type="Pfam" id="PF06983"/>
    </source>
</evidence>
<keyword evidence="2" id="KW-0489">Methyltransferase</keyword>
<name>A0A086YAA4_9RHOB</name>
<evidence type="ECO:0000313" key="3">
    <source>
        <dbReference type="Proteomes" id="UP000028826"/>
    </source>
</evidence>
<dbReference type="AlphaFoldDB" id="A0A086YAA4"/>
<gene>
    <name evidence="2" type="ORF">CN97_09220</name>
</gene>
<keyword evidence="2" id="KW-0830">Ubiquinone</keyword>
<dbReference type="PIRSF" id="PIRSF021700">
    <property type="entry name" value="3_dmu_93_MTrfase"/>
    <property type="match status" value="1"/>
</dbReference>
<dbReference type="STRING" id="195105.CN97_09220"/>
<dbReference type="GO" id="GO:0008168">
    <property type="term" value="F:methyltransferase activity"/>
    <property type="evidence" value="ECO:0007669"/>
    <property type="project" value="UniProtKB-KW"/>
</dbReference>
<dbReference type="EMBL" id="JGYG01000002">
    <property type="protein sequence ID" value="KFI31204.1"/>
    <property type="molecule type" value="Genomic_DNA"/>
</dbReference>
<comment type="caution">
    <text evidence="2">The sequence shown here is derived from an EMBL/GenBank/DDBJ whole genome shotgun (WGS) entry which is preliminary data.</text>
</comment>
<keyword evidence="2" id="KW-0808">Transferase</keyword>
<dbReference type="GO" id="GO:0032259">
    <property type="term" value="P:methylation"/>
    <property type="evidence" value="ECO:0007669"/>
    <property type="project" value="UniProtKB-KW"/>
</dbReference>
<evidence type="ECO:0000313" key="2">
    <source>
        <dbReference type="EMBL" id="KFI31204.1"/>
    </source>
</evidence>
<dbReference type="CDD" id="cd06588">
    <property type="entry name" value="PhnB_like"/>
    <property type="match status" value="1"/>
</dbReference>
<dbReference type="InterPro" id="IPR009725">
    <property type="entry name" value="3_dmu_93_MTrfase"/>
</dbReference>
<sequence>MMEVVQTLWFADGMDEALAFYTSLIPDSGVDTLWTMAADSPAGPPGSVRVATFHLGDQRYQAMEAGDGEPFTPAFSITLLCDDQAEVDGLWSAIADGGGTPVACGWIRDRWGLSWQIVPRRLTELMAQPDKEAARRVAEAMMRMVKLDIASLEAASKG</sequence>
<dbReference type="Gene3D" id="3.10.180.10">
    <property type="entry name" value="2,3-Dihydroxybiphenyl 1,2-Dioxygenase, domain 1"/>
    <property type="match status" value="1"/>
</dbReference>
<dbReference type="PANTHER" id="PTHR33990">
    <property type="entry name" value="PROTEIN YJDN-RELATED"/>
    <property type="match status" value="1"/>
</dbReference>
<proteinExistence type="predicted"/>
<protein>
    <submittedName>
        <fullName evidence="2">3-demethylubiquinone-9 3-methyltransferase</fullName>
    </submittedName>
</protein>
<dbReference type="eggNOG" id="COG3865">
    <property type="taxonomic scope" value="Bacteria"/>
</dbReference>
<dbReference type="InterPro" id="IPR029068">
    <property type="entry name" value="Glyas_Bleomycin-R_OHBP_Dase"/>
</dbReference>
<accession>A0A086YAA4</accession>
<dbReference type="Pfam" id="PF06983">
    <property type="entry name" value="3-dmu-9_3-mt"/>
    <property type="match status" value="1"/>
</dbReference>
<reference evidence="2 3" key="1">
    <citation type="submission" date="2014-03" db="EMBL/GenBank/DDBJ databases">
        <title>Genome of Haematobacter massiliensis CCUG 47968.</title>
        <authorList>
            <person name="Wang D."/>
            <person name="Wang G."/>
        </authorList>
    </citation>
    <scope>NUCLEOTIDE SEQUENCE [LARGE SCALE GENOMIC DNA]</scope>
    <source>
        <strain evidence="2 3">CCUG 47968</strain>
    </source>
</reference>
<keyword evidence="3" id="KW-1185">Reference proteome</keyword>
<dbReference type="Proteomes" id="UP000028826">
    <property type="component" value="Unassembled WGS sequence"/>
</dbReference>
<organism evidence="2 3">
    <name type="scientific">Haematobacter massiliensis</name>
    <dbReference type="NCBI Taxonomy" id="195105"/>
    <lineage>
        <taxon>Bacteria</taxon>
        <taxon>Pseudomonadati</taxon>
        <taxon>Pseudomonadota</taxon>
        <taxon>Alphaproteobacteria</taxon>
        <taxon>Rhodobacterales</taxon>
        <taxon>Paracoccaceae</taxon>
        <taxon>Haematobacter</taxon>
    </lineage>
</organism>
<feature type="domain" description="PhnB-like" evidence="1">
    <location>
        <begin position="4"/>
        <end position="118"/>
    </location>
</feature>